<evidence type="ECO:0000313" key="2">
    <source>
        <dbReference type="Proteomes" id="UP000037069"/>
    </source>
</evidence>
<sequence>MPRKINDSEIEKILTNFVDSDISDDETEESDIINNLFDAFESNQSFMLEELSRQGPYEINIQDIDLDNDNNHPTIYKDIADQGCSTGIVENNLSTSKSFEPKKVDQFRWKKTTWDCPENIFSETEK</sequence>
<comment type="caution">
    <text evidence="1">The sequence shown here is derived from an EMBL/GenBank/DDBJ whole genome shotgun (WGS) entry which is preliminary data.</text>
</comment>
<proteinExistence type="predicted"/>
<accession>A0A0L0CKH9</accession>
<dbReference type="AlphaFoldDB" id="A0A0L0CKH9"/>
<dbReference type="Proteomes" id="UP000037069">
    <property type="component" value="Unassembled WGS sequence"/>
</dbReference>
<gene>
    <name evidence="1" type="ORF">FF38_10750</name>
</gene>
<evidence type="ECO:0000313" key="1">
    <source>
        <dbReference type="EMBL" id="KNC32771.1"/>
    </source>
</evidence>
<protein>
    <submittedName>
        <fullName evidence="1">Uncharacterized protein</fullName>
    </submittedName>
</protein>
<keyword evidence="2" id="KW-1185">Reference proteome</keyword>
<reference evidence="1 2" key="1">
    <citation type="journal article" date="2015" name="Nat. Commun.">
        <title>Lucilia cuprina genome unlocks parasitic fly biology to underpin future interventions.</title>
        <authorList>
            <person name="Anstead C.A."/>
            <person name="Korhonen P.K."/>
            <person name="Young N.D."/>
            <person name="Hall R.S."/>
            <person name="Jex A.R."/>
            <person name="Murali S.C."/>
            <person name="Hughes D.S."/>
            <person name="Lee S.F."/>
            <person name="Perry T."/>
            <person name="Stroehlein A.J."/>
            <person name="Ansell B.R."/>
            <person name="Breugelmans B."/>
            <person name="Hofmann A."/>
            <person name="Qu J."/>
            <person name="Dugan S."/>
            <person name="Lee S.L."/>
            <person name="Chao H."/>
            <person name="Dinh H."/>
            <person name="Han Y."/>
            <person name="Doddapaneni H.V."/>
            <person name="Worley K.C."/>
            <person name="Muzny D.M."/>
            <person name="Ioannidis P."/>
            <person name="Waterhouse R.M."/>
            <person name="Zdobnov E.M."/>
            <person name="James P.J."/>
            <person name="Bagnall N.H."/>
            <person name="Kotze A.C."/>
            <person name="Gibbs R.A."/>
            <person name="Richards S."/>
            <person name="Batterham P."/>
            <person name="Gasser R.B."/>
        </authorList>
    </citation>
    <scope>NUCLEOTIDE SEQUENCE [LARGE SCALE GENOMIC DNA]</scope>
    <source>
        <strain evidence="1 2">LS</strain>
        <tissue evidence="1">Full body</tissue>
    </source>
</reference>
<dbReference type="EMBL" id="JRES01000270">
    <property type="protein sequence ID" value="KNC32771.1"/>
    <property type="molecule type" value="Genomic_DNA"/>
</dbReference>
<name>A0A0L0CKH9_LUCCU</name>
<organism evidence="1 2">
    <name type="scientific">Lucilia cuprina</name>
    <name type="common">Green bottle fly</name>
    <name type="synonym">Australian sheep blowfly</name>
    <dbReference type="NCBI Taxonomy" id="7375"/>
    <lineage>
        <taxon>Eukaryota</taxon>
        <taxon>Metazoa</taxon>
        <taxon>Ecdysozoa</taxon>
        <taxon>Arthropoda</taxon>
        <taxon>Hexapoda</taxon>
        <taxon>Insecta</taxon>
        <taxon>Pterygota</taxon>
        <taxon>Neoptera</taxon>
        <taxon>Endopterygota</taxon>
        <taxon>Diptera</taxon>
        <taxon>Brachycera</taxon>
        <taxon>Muscomorpha</taxon>
        <taxon>Oestroidea</taxon>
        <taxon>Calliphoridae</taxon>
        <taxon>Luciliinae</taxon>
        <taxon>Lucilia</taxon>
    </lineage>
</organism>